<dbReference type="RefSeq" id="WP_179577524.1">
    <property type="nucleotide sequence ID" value="NZ_JACCFM010000001.1"/>
</dbReference>
<protein>
    <submittedName>
        <fullName evidence="2">Uncharacterized membrane protein YjjP (DUF1212 family)</fullName>
    </submittedName>
</protein>
<evidence type="ECO:0000256" key="1">
    <source>
        <dbReference type="SAM" id="Phobius"/>
    </source>
</evidence>
<accession>A0A7Z0EBZ7</accession>
<reference evidence="2 3" key="1">
    <citation type="submission" date="2020-07" db="EMBL/GenBank/DDBJ databases">
        <title>Sequencing the genomes of 1000 actinobacteria strains.</title>
        <authorList>
            <person name="Klenk H.-P."/>
        </authorList>
    </citation>
    <scope>NUCLEOTIDE SEQUENCE [LARGE SCALE GENOMIC DNA]</scope>
    <source>
        <strain evidence="2 3">LI1</strain>
    </source>
</reference>
<dbReference type="AlphaFoldDB" id="A0A7Z0EBZ7"/>
<name>A0A7Z0EBZ7_9MICO</name>
<dbReference type="EMBL" id="JACCFM010000001">
    <property type="protein sequence ID" value="NYJ18646.1"/>
    <property type="molecule type" value="Genomic_DNA"/>
</dbReference>
<keyword evidence="3" id="KW-1185">Reference proteome</keyword>
<keyword evidence="1" id="KW-1133">Transmembrane helix</keyword>
<feature type="transmembrane region" description="Helical" evidence="1">
    <location>
        <begin position="12"/>
        <end position="34"/>
    </location>
</feature>
<keyword evidence="1" id="KW-0812">Transmembrane</keyword>
<evidence type="ECO:0000313" key="2">
    <source>
        <dbReference type="EMBL" id="NYJ18646.1"/>
    </source>
</evidence>
<keyword evidence="1" id="KW-0472">Membrane</keyword>
<feature type="transmembrane region" description="Helical" evidence="1">
    <location>
        <begin position="40"/>
        <end position="64"/>
    </location>
</feature>
<gene>
    <name evidence="2" type="ORF">HNR05_000437</name>
</gene>
<proteinExistence type="predicted"/>
<sequence length="69" mass="7221">MSTSSQRSIRPRTISALLAGFIAGFIWMAITVSIGGFTTATIVVGGIAFVVTVAIITFVIDLAVSRSMK</sequence>
<comment type="caution">
    <text evidence="2">The sequence shown here is derived from an EMBL/GenBank/DDBJ whole genome shotgun (WGS) entry which is preliminary data.</text>
</comment>
<organism evidence="2 3">
    <name type="scientific">Glaciibacter psychrotolerans</name>
    <dbReference type="NCBI Taxonomy" id="670054"/>
    <lineage>
        <taxon>Bacteria</taxon>
        <taxon>Bacillati</taxon>
        <taxon>Actinomycetota</taxon>
        <taxon>Actinomycetes</taxon>
        <taxon>Micrococcales</taxon>
        <taxon>Microbacteriaceae</taxon>
        <taxon>Glaciibacter</taxon>
    </lineage>
</organism>
<dbReference type="Proteomes" id="UP000537260">
    <property type="component" value="Unassembled WGS sequence"/>
</dbReference>
<evidence type="ECO:0000313" key="3">
    <source>
        <dbReference type="Proteomes" id="UP000537260"/>
    </source>
</evidence>